<keyword evidence="3" id="KW-1185">Reference proteome</keyword>
<dbReference type="Proteomes" id="UP001374535">
    <property type="component" value="Chromosome 7"/>
</dbReference>
<sequence length="103" mass="11045">MKKLLMGSENTTLCLSNQNSISLFCLLMRPKQFGLLSIDSNEPNSHATSPTVTSTNFNKVLGPLLFVPKWDPSPLLSPSLLVCTPSSTSSSPPFRASLATPHG</sequence>
<dbReference type="EMBL" id="CP144694">
    <property type="protein sequence ID" value="WVZ03632.1"/>
    <property type="molecule type" value="Genomic_DNA"/>
</dbReference>
<organism evidence="2 3">
    <name type="scientific">Vigna mungo</name>
    <name type="common">Black gram</name>
    <name type="synonym">Phaseolus mungo</name>
    <dbReference type="NCBI Taxonomy" id="3915"/>
    <lineage>
        <taxon>Eukaryota</taxon>
        <taxon>Viridiplantae</taxon>
        <taxon>Streptophyta</taxon>
        <taxon>Embryophyta</taxon>
        <taxon>Tracheophyta</taxon>
        <taxon>Spermatophyta</taxon>
        <taxon>Magnoliopsida</taxon>
        <taxon>eudicotyledons</taxon>
        <taxon>Gunneridae</taxon>
        <taxon>Pentapetalae</taxon>
        <taxon>rosids</taxon>
        <taxon>fabids</taxon>
        <taxon>Fabales</taxon>
        <taxon>Fabaceae</taxon>
        <taxon>Papilionoideae</taxon>
        <taxon>50 kb inversion clade</taxon>
        <taxon>NPAAA clade</taxon>
        <taxon>indigoferoid/millettioid clade</taxon>
        <taxon>Phaseoleae</taxon>
        <taxon>Vigna</taxon>
    </lineage>
</organism>
<evidence type="ECO:0000313" key="2">
    <source>
        <dbReference type="EMBL" id="WVZ03632.1"/>
    </source>
</evidence>
<dbReference type="AlphaFoldDB" id="A0AAQ3RRB0"/>
<evidence type="ECO:0000256" key="1">
    <source>
        <dbReference type="SAM" id="MobiDB-lite"/>
    </source>
</evidence>
<feature type="region of interest" description="Disordered" evidence="1">
    <location>
        <begin position="84"/>
        <end position="103"/>
    </location>
</feature>
<reference evidence="2 3" key="1">
    <citation type="journal article" date="2023" name="Life. Sci Alliance">
        <title>Evolutionary insights into 3D genome organization and epigenetic landscape of Vigna mungo.</title>
        <authorList>
            <person name="Junaid A."/>
            <person name="Singh B."/>
            <person name="Bhatia S."/>
        </authorList>
    </citation>
    <scope>NUCLEOTIDE SEQUENCE [LARGE SCALE GENOMIC DNA]</scope>
    <source>
        <strain evidence="2">Urdbean</strain>
    </source>
</reference>
<feature type="compositionally biased region" description="Low complexity" evidence="1">
    <location>
        <begin position="84"/>
        <end position="93"/>
    </location>
</feature>
<proteinExistence type="predicted"/>
<protein>
    <submittedName>
        <fullName evidence="2">Uncharacterized protein</fullName>
    </submittedName>
</protein>
<evidence type="ECO:0000313" key="3">
    <source>
        <dbReference type="Proteomes" id="UP001374535"/>
    </source>
</evidence>
<gene>
    <name evidence="2" type="ORF">V8G54_024438</name>
</gene>
<name>A0AAQ3RRB0_VIGMU</name>
<accession>A0AAQ3RRB0</accession>